<evidence type="ECO:0000256" key="1">
    <source>
        <dbReference type="ARBA" id="ARBA00022527"/>
    </source>
</evidence>
<proteinExistence type="predicted"/>
<dbReference type="AlphaFoldDB" id="A0A8H5BAM8"/>
<name>A0A8H5BAM8_9AGAR</name>
<keyword evidence="2" id="KW-0808">Transferase</keyword>
<evidence type="ECO:0000259" key="6">
    <source>
        <dbReference type="PROSITE" id="PS51158"/>
    </source>
</evidence>
<dbReference type="InterPro" id="IPR004166">
    <property type="entry name" value="a-kinase_dom"/>
</dbReference>
<dbReference type="GO" id="GO:0004674">
    <property type="term" value="F:protein serine/threonine kinase activity"/>
    <property type="evidence" value="ECO:0007669"/>
    <property type="project" value="UniProtKB-KW"/>
</dbReference>
<dbReference type="OrthoDB" id="301415at2759"/>
<comment type="caution">
    <text evidence="7">The sequence shown here is derived from an EMBL/GenBank/DDBJ whole genome shotgun (WGS) entry which is preliminary data.</text>
</comment>
<dbReference type="InterPro" id="IPR051852">
    <property type="entry name" value="Alpha-type_PK"/>
</dbReference>
<dbReference type="PANTHER" id="PTHR45992">
    <property type="entry name" value="EUKARYOTIC ELONGATION FACTOR 2 KINASE-RELATED"/>
    <property type="match status" value="1"/>
</dbReference>
<dbReference type="Gene3D" id="3.20.200.10">
    <property type="entry name" value="MHCK/EF2 kinase"/>
    <property type="match status" value="1"/>
</dbReference>
<evidence type="ECO:0000313" key="7">
    <source>
        <dbReference type="EMBL" id="KAF5319749.1"/>
    </source>
</evidence>
<dbReference type="CDD" id="cd04515">
    <property type="entry name" value="Alpha_kinase"/>
    <property type="match status" value="1"/>
</dbReference>
<dbReference type="GO" id="GO:1903013">
    <property type="term" value="P:response to differentiation-inducing factor 1"/>
    <property type="evidence" value="ECO:0007669"/>
    <property type="project" value="TreeGrafter"/>
</dbReference>
<sequence length="259" mass="28662">MVILRMNEEMYAAKTFYNIGKGSQDVITDEENLQHLQDEILRQSLAAHCAEKFYDDCRKNHISIIDIEVEQAFILQVDDGSESQQAWMVAPLLDSGTMRKFSGTMEAGRNTDLTGCTCDALAHFSSYDSGGTAVLVDIQGITMTSDNARRRLVLFDLMFHSDGQGLGLGDAGVPGIKQFRAQHKCNKVCQALDLEPFMLADTAEQNTEVNDVEYTPPPSPDHEPLHPELKKIKIAAQAAQKIKDAAGRLTRSAAKMRDK</sequence>
<reference evidence="7 8" key="1">
    <citation type="journal article" date="2020" name="ISME J.">
        <title>Uncovering the hidden diversity of litter-decomposition mechanisms in mushroom-forming fungi.</title>
        <authorList>
            <person name="Floudas D."/>
            <person name="Bentzer J."/>
            <person name="Ahren D."/>
            <person name="Johansson T."/>
            <person name="Persson P."/>
            <person name="Tunlid A."/>
        </authorList>
    </citation>
    <scope>NUCLEOTIDE SEQUENCE [LARGE SCALE GENOMIC DNA]</scope>
    <source>
        <strain evidence="7 8">CBS 101986</strain>
    </source>
</reference>
<evidence type="ECO:0000313" key="8">
    <source>
        <dbReference type="Proteomes" id="UP000567179"/>
    </source>
</evidence>
<evidence type="ECO:0000256" key="2">
    <source>
        <dbReference type="ARBA" id="ARBA00022679"/>
    </source>
</evidence>
<dbReference type="SUPFAM" id="SSF56112">
    <property type="entry name" value="Protein kinase-like (PK-like)"/>
    <property type="match status" value="1"/>
</dbReference>
<keyword evidence="4" id="KW-0418">Kinase</keyword>
<keyword evidence="1" id="KW-0723">Serine/threonine-protein kinase</keyword>
<dbReference type="PANTHER" id="PTHR45992:SF2">
    <property type="entry name" value="EUKARYOTIC ELONGATION FACTOR 2 KINASE"/>
    <property type="match status" value="1"/>
</dbReference>
<dbReference type="EMBL" id="JAACJJ010000029">
    <property type="protein sequence ID" value="KAF5319749.1"/>
    <property type="molecule type" value="Genomic_DNA"/>
</dbReference>
<dbReference type="Proteomes" id="UP000567179">
    <property type="component" value="Unassembled WGS sequence"/>
</dbReference>
<organism evidence="7 8">
    <name type="scientific">Psilocybe cf. subviscida</name>
    <dbReference type="NCBI Taxonomy" id="2480587"/>
    <lineage>
        <taxon>Eukaryota</taxon>
        <taxon>Fungi</taxon>
        <taxon>Dikarya</taxon>
        <taxon>Basidiomycota</taxon>
        <taxon>Agaricomycotina</taxon>
        <taxon>Agaricomycetes</taxon>
        <taxon>Agaricomycetidae</taxon>
        <taxon>Agaricales</taxon>
        <taxon>Agaricineae</taxon>
        <taxon>Strophariaceae</taxon>
        <taxon>Psilocybe</taxon>
    </lineage>
</organism>
<evidence type="ECO:0000256" key="4">
    <source>
        <dbReference type="ARBA" id="ARBA00022777"/>
    </source>
</evidence>
<keyword evidence="5" id="KW-0067">ATP-binding</keyword>
<dbReference type="PROSITE" id="PS51158">
    <property type="entry name" value="ALPHA_KINASE"/>
    <property type="match status" value="1"/>
</dbReference>
<dbReference type="GO" id="GO:0005524">
    <property type="term" value="F:ATP binding"/>
    <property type="evidence" value="ECO:0007669"/>
    <property type="project" value="UniProtKB-KW"/>
</dbReference>
<accession>A0A8H5BAM8</accession>
<evidence type="ECO:0000256" key="3">
    <source>
        <dbReference type="ARBA" id="ARBA00022741"/>
    </source>
</evidence>
<feature type="domain" description="Alpha-type protein kinase" evidence="6">
    <location>
        <begin position="1"/>
        <end position="197"/>
    </location>
</feature>
<dbReference type="Pfam" id="PF02816">
    <property type="entry name" value="Alpha_kinase"/>
    <property type="match status" value="1"/>
</dbReference>
<dbReference type="GO" id="GO:0031037">
    <property type="term" value="P:myosin II filament disassembly"/>
    <property type="evidence" value="ECO:0007669"/>
    <property type="project" value="TreeGrafter"/>
</dbReference>
<protein>
    <recommendedName>
        <fullName evidence="6">Alpha-type protein kinase domain-containing protein</fullName>
    </recommendedName>
</protein>
<dbReference type="InterPro" id="IPR011009">
    <property type="entry name" value="Kinase-like_dom_sf"/>
</dbReference>
<gene>
    <name evidence="7" type="ORF">D9619_008626</name>
</gene>
<keyword evidence="8" id="KW-1185">Reference proteome</keyword>
<keyword evidence="3" id="KW-0547">Nucleotide-binding</keyword>
<dbReference type="SMART" id="SM00811">
    <property type="entry name" value="Alpha_kinase"/>
    <property type="match status" value="1"/>
</dbReference>
<evidence type="ECO:0000256" key="5">
    <source>
        <dbReference type="ARBA" id="ARBA00022840"/>
    </source>
</evidence>